<gene>
    <name evidence="10" type="primary">THO2_0</name>
    <name evidence="10" type="ORF">Cantr_03115</name>
</gene>
<evidence type="ECO:0000256" key="1">
    <source>
        <dbReference type="ARBA" id="ARBA00004123"/>
    </source>
</evidence>
<keyword evidence="5" id="KW-0175">Coiled coil</keyword>
<dbReference type="Pfam" id="PF16134">
    <property type="entry name" value="THOC2_N"/>
    <property type="match status" value="1"/>
</dbReference>
<dbReference type="GO" id="GO:0003729">
    <property type="term" value="F:mRNA binding"/>
    <property type="evidence" value="ECO:0007669"/>
    <property type="project" value="TreeGrafter"/>
</dbReference>
<feature type="domain" description="THO complex subunit 2 N-terminal" evidence="9">
    <location>
        <begin position="6"/>
        <end position="609"/>
    </location>
</feature>
<feature type="domain" description="THO complex subunitTHOC2 C-terminal" evidence="7">
    <location>
        <begin position="871"/>
        <end position="1158"/>
    </location>
</feature>
<feature type="compositionally biased region" description="Basic and acidic residues" evidence="6">
    <location>
        <begin position="1504"/>
        <end position="1540"/>
    </location>
</feature>
<evidence type="ECO:0000256" key="6">
    <source>
        <dbReference type="SAM" id="MobiDB-lite"/>
    </source>
</evidence>
<dbReference type="Proteomes" id="UP000253472">
    <property type="component" value="Unassembled WGS sequence"/>
</dbReference>
<proteinExistence type="inferred from homology"/>
<dbReference type="InterPro" id="IPR032302">
    <property type="entry name" value="THOC2_N"/>
</dbReference>
<dbReference type="Pfam" id="PF11732">
    <property type="entry name" value="Thoc2"/>
    <property type="match status" value="1"/>
</dbReference>
<dbReference type="PANTHER" id="PTHR21597:SF0">
    <property type="entry name" value="THO COMPLEX SUBUNIT 2"/>
    <property type="match status" value="1"/>
</dbReference>
<evidence type="ECO:0000256" key="2">
    <source>
        <dbReference type="ARBA" id="ARBA00007857"/>
    </source>
</evidence>
<feature type="domain" description="THO complex subunitTHOC2 N-terminal" evidence="8">
    <location>
        <begin position="611"/>
        <end position="684"/>
    </location>
</feature>
<evidence type="ECO:0000256" key="4">
    <source>
        <dbReference type="ARBA" id="ARBA00023242"/>
    </source>
</evidence>
<evidence type="ECO:0000259" key="8">
    <source>
        <dbReference type="Pfam" id="PF11732"/>
    </source>
</evidence>
<feature type="region of interest" description="Disordered" evidence="6">
    <location>
        <begin position="926"/>
        <end position="952"/>
    </location>
</feature>
<feature type="compositionally biased region" description="Pro residues" evidence="6">
    <location>
        <begin position="1450"/>
        <end position="1465"/>
    </location>
</feature>
<dbReference type="OrthoDB" id="29024at2759"/>
<name>A0A367YQM1_9ASCO</name>
<evidence type="ECO:0000259" key="9">
    <source>
        <dbReference type="Pfam" id="PF16134"/>
    </source>
</evidence>
<feature type="region of interest" description="Disordered" evidence="6">
    <location>
        <begin position="1241"/>
        <end position="1540"/>
    </location>
</feature>
<accession>A0A367YQM1</accession>
<dbReference type="GO" id="GO:0000445">
    <property type="term" value="C:THO complex part of transcription export complex"/>
    <property type="evidence" value="ECO:0007669"/>
    <property type="project" value="TreeGrafter"/>
</dbReference>
<feature type="compositionally biased region" description="Basic and acidic residues" evidence="6">
    <location>
        <begin position="1477"/>
        <end position="1486"/>
    </location>
</feature>
<keyword evidence="11" id="KW-1185">Reference proteome</keyword>
<comment type="caution">
    <text evidence="10">The sequence shown here is derived from an EMBL/GenBank/DDBJ whole genome shotgun (WGS) entry which is preliminary data.</text>
</comment>
<dbReference type="InterPro" id="IPR021726">
    <property type="entry name" value="THO_THOC2_N"/>
</dbReference>
<feature type="compositionally biased region" description="Basic and acidic residues" evidence="6">
    <location>
        <begin position="1312"/>
        <end position="1364"/>
    </location>
</feature>
<evidence type="ECO:0000256" key="3">
    <source>
        <dbReference type="ARBA" id="ARBA00019596"/>
    </source>
</evidence>
<protein>
    <recommendedName>
        <fullName evidence="3">THO complex subunit 2</fullName>
    </recommendedName>
</protein>
<evidence type="ECO:0000313" key="10">
    <source>
        <dbReference type="EMBL" id="RCK67311.1"/>
    </source>
</evidence>
<keyword evidence="4" id="KW-0539">Nucleus</keyword>
<reference evidence="10 11" key="1">
    <citation type="submission" date="2018-06" db="EMBL/GenBank/DDBJ databases">
        <title>Whole genome sequencing of Candida tropicalis (genome annotated by CSBL at Korea University).</title>
        <authorList>
            <person name="Ahn J."/>
        </authorList>
    </citation>
    <scope>NUCLEOTIDE SEQUENCE [LARGE SCALE GENOMIC DNA]</scope>
    <source>
        <strain evidence="10 11">ATCC 20962</strain>
    </source>
</reference>
<feature type="region of interest" description="Disordered" evidence="6">
    <location>
        <begin position="326"/>
        <end position="352"/>
    </location>
</feature>
<dbReference type="InterPro" id="IPR040007">
    <property type="entry name" value="Tho2"/>
</dbReference>
<sequence length="1540" mass="175702">MSFVYFTDEVIENFGGSGMDPLFEVLESYQESDVESEETLAVLFTEMLLLVDEGQLDVNDVKKFLSQAIKSDDHARIFFQVLNSFAISRNLRDLIHLLFRDNKIKPETLALHLHSDFIKEVDIVQKDFLSRPISHSVRDTYLTQKKFNLLHEEVEGYSKFITEMYTIFREPDTDFKLDYALQVVDKLIGHYDLDPNRCLDILIEVFAVIVVSQHRNILRFLRKSRWWPEVESDCSSISTLSIGGSETAAKIIGLKILSGCTKDWESYKTLFAILIKEGFVSFGSIFKYLSPNDEEMQKLEEEHKKKLDRDVLIAGANALALAAPLADDEEENGDGKTKKKTSSGPEPEKNTISSLLDTNTKYQFLKTFLTFGLYWPSIFILTKYPFLAQIDDVIPVLINRLFAGIIDPLYKEERIFTKDEVESMHECRPVAYSRPHNSVNVEPASLVYFFTFRAPYNDFAGKRFKFCYREWTEQLPKVSDIDSLIQVSKELLAFNGPYLAKSVIIFNKLCQVVQNLMAKGEDKSKIYSYFRNFIFPAMPLIEENSIAIDNAYEILGAFPIEDRFSLYGELYLVLAKNNPLIKIAYSKAEKSTKDVLKRLSKENVRPMMRRLAKISVSNPLPCLLTILQQIESYDNLNTLVVETARYFNAYGWDNLTAAILMRLASNRSSTYNGMSERQWAQSLASFIGKICQRYPRAIDIKTILLYILKSFHSGETIGLLVLKEMFISMGGIQTITNLTLNQIDLINCGSSLQKIVYNTIDDLRFERQATGRYLIKCLSELDAVNELLVLLCRISSQLTFTGDEEYLKVLVSKSDDLNSVIRLFVTLISLYGDDLKLMSVKELNDLGVPLPWAFEVWRAKGDIQLDQLPAEIQNSLFDNFWKLSLHDINYSDELYDQETLKLQSNIKSLTDSIALNVKNKEVSRSTIDKQRDELDASKSYEESLPKERETHKEDNEVINKKLEEVSGEWFENLKIEDFIQQCIFQRNATSSFDAVYSARFIFKLHCLKTKNYSLINVLDLLFKSRILFGTLFTSTPTEAENIGLFFADILKTLQGWTDETKYAEVELKDQEGDTVTFDDFRNLLFEYHSIILEEVKIGLQVTEYISRNNTITFLKNLLGVYPTVVEHCEVVVKLIEHLALTEERNDLKLASNALLVHIKSRSKEWVPTWDFIAMSEEDKQKLVDAKERAKRRAALRLAREKQAKLEKLKEERLAKEEQVRLARAEEEDRKKKLLATTAVNYDSGTGGARTVSRGSTIERSSYEKYAQESKPEAPKKEVEEKKQTPDATPQPQPEKETLPGATAKGSLQSKISEMKKAYEEQKASESGAKTEGKKEEPKETKPEEKSEEKDKEPVTRDETSKEKPTNGTPEEPPVRKRTPLPPQREVLRSGGRDMSSGNSESKRAPLPPQHEIKGRSTSSTSSRPPLPPQERVVRGGVQQSRADSRSPRNGAPPLPPPPPPPPPPLLQRRGGSGRSDSFGRDHDRPGRTPTFDNRQRDSGGGGGRDGRDRRDHRDGNGRRSDNKRRGDGFGGRGYDKRSRY</sequence>
<organism evidence="10 11">
    <name type="scientific">Candida viswanathii</name>
    <dbReference type="NCBI Taxonomy" id="5486"/>
    <lineage>
        <taxon>Eukaryota</taxon>
        <taxon>Fungi</taxon>
        <taxon>Dikarya</taxon>
        <taxon>Ascomycota</taxon>
        <taxon>Saccharomycotina</taxon>
        <taxon>Pichiomycetes</taxon>
        <taxon>Debaryomycetaceae</taxon>
        <taxon>Candida/Lodderomyces clade</taxon>
        <taxon>Candida</taxon>
    </lineage>
</organism>
<evidence type="ECO:0000259" key="7">
    <source>
        <dbReference type="Pfam" id="PF11262"/>
    </source>
</evidence>
<dbReference type="EMBL" id="QLNQ01000001">
    <property type="protein sequence ID" value="RCK67311.1"/>
    <property type="molecule type" value="Genomic_DNA"/>
</dbReference>
<dbReference type="Pfam" id="PF11262">
    <property type="entry name" value="Tho2"/>
    <property type="match status" value="1"/>
</dbReference>
<evidence type="ECO:0000256" key="5">
    <source>
        <dbReference type="SAM" id="Coils"/>
    </source>
</evidence>
<dbReference type="InterPro" id="IPR021418">
    <property type="entry name" value="THO_THOC2_C"/>
</dbReference>
<dbReference type="STRING" id="5486.A0A367YQM1"/>
<comment type="subcellular location">
    <subcellularLocation>
        <location evidence="1">Nucleus</location>
    </subcellularLocation>
</comment>
<feature type="coiled-coil region" evidence="5">
    <location>
        <begin position="1172"/>
        <end position="1227"/>
    </location>
</feature>
<dbReference type="GO" id="GO:0006397">
    <property type="term" value="P:mRNA processing"/>
    <property type="evidence" value="ECO:0007669"/>
    <property type="project" value="InterPro"/>
</dbReference>
<dbReference type="GO" id="GO:0006406">
    <property type="term" value="P:mRNA export from nucleus"/>
    <property type="evidence" value="ECO:0007669"/>
    <property type="project" value="InterPro"/>
</dbReference>
<dbReference type="PANTHER" id="PTHR21597">
    <property type="entry name" value="THO2 PROTEIN"/>
    <property type="match status" value="1"/>
</dbReference>
<comment type="similarity">
    <text evidence="2">Belongs to the THOC2 family.</text>
</comment>
<evidence type="ECO:0000313" key="11">
    <source>
        <dbReference type="Proteomes" id="UP000253472"/>
    </source>
</evidence>
<feature type="compositionally biased region" description="Basic and acidic residues" evidence="6">
    <location>
        <begin position="1260"/>
        <end position="1284"/>
    </location>
</feature>